<dbReference type="Pfam" id="PF03458">
    <property type="entry name" value="Gly_transporter"/>
    <property type="match status" value="2"/>
</dbReference>
<keyword evidence="4 7" id="KW-0812">Transmembrane</keyword>
<feature type="transmembrane region" description="Helical" evidence="7">
    <location>
        <begin position="183"/>
        <end position="204"/>
    </location>
</feature>
<keyword evidence="10" id="KW-1185">Reference proteome</keyword>
<evidence type="ECO:0000256" key="5">
    <source>
        <dbReference type="ARBA" id="ARBA00022989"/>
    </source>
</evidence>
<feature type="transmembrane region" description="Helical" evidence="7">
    <location>
        <begin position="71"/>
        <end position="88"/>
    </location>
</feature>
<accession>A0A2S0KC92</accession>
<comment type="similarity">
    <text evidence="2">Belongs to the UPF0126 family.</text>
</comment>
<comment type="subcellular location">
    <subcellularLocation>
        <location evidence="1">Cell membrane</location>
        <topology evidence="1">Multi-pass membrane protein</topology>
    </subcellularLocation>
</comment>
<dbReference type="InterPro" id="IPR005115">
    <property type="entry name" value="Gly_transporter"/>
</dbReference>
<dbReference type="Proteomes" id="UP000239814">
    <property type="component" value="Chromosome"/>
</dbReference>
<feature type="transmembrane region" description="Helical" evidence="7">
    <location>
        <begin position="39"/>
        <end position="59"/>
    </location>
</feature>
<dbReference type="GO" id="GO:0005886">
    <property type="term" value="C:plasma membrane"/>
    <property type="evidence" value="ECO:0007669"/>
    <property type="project" value="UniProtKB-SubCell"/>
</dbReference>
<evidence type="ECO:0000313" key="10">
    <source>
        <dbReference type="Proteomes" id="UP000239814"/>
    </source>
</evidence>
<feature type="transmembrane region" description="Helical" evidence="7">
    <location>
        <begin position="100"/>
        <end position="118"/>
    </location>
</feature>
<feature type="domain" description="Glycine transporter" evidence="8">
    <location>
        <begin position="18"/>
        <end position="87"/>
    </location>
</feature>
<sequence>MAGINETLSVVHHFGEGAAVAAFGAAGALVAVRRQMDVVGILMLSAVTALGGGIVRDVISGTTPPYAFRDMHLLAIAVAAGFLVFLWNPPARLTAWPLDIADAIGLGLFAVTGTILAHDAGLSTPGAALLGMTSAIGGGVIRDVLSGSVPSVLRPGEHLYAIPALLCASAVSLLVRYADYQEWMGMICAAAAIALRLASLRFGWHGPQPRYARRGDTTT</sequence>
<dbReference type="OrthoDB" id="9791874at2"/>
<dbReference type="PANTHER" id="PTHR30506:SF3">
    <property type="entry name" value="UPF0126 INNER MEMBRANE PROTEIN YADS-RELATED"/>
    <property type="match status" value="1"/>
</dbReference>
<proteinExistence type="inferred from homology"/>
<dbReference type="KEGG" id="git:C6V83_02045"/>
<name>A0A2S0KC92_9ACTN</name>
<dbReference type="RefSeq" id="WP_105940995.1">
    <property type="nucleotide sequence ID" value="NZ_CP027433.1"/>
</dbReference>
<feature type="transmembrane region" description="Helical" evidence="7">
    <location>
        <begin position="124"/>
        <end position="145"/>
    </location>
</feature>
<protein>
    <recommendedName>
        <fullName evidence="8">Glycine transporter domain-containing protein</fullName>
    </recommendedName>
</protein>
<feature type="transmembrane region" description="Helical" evidence="7">
    <location>
        <begin position="12"/>
        <end position="32"/>
    </location>
</feature>
<evidence type="ECO:0000256" key="3">
    <source>
        <dbReference type="ARBA" id="ARBA00022475"/>
    </source>
</evidence>
<evidence type="ECO:0000256" key="1">
    <source>
        <dbReference type="ARBA" id="ARBA00004651"/>
    </source>
</evidence>
<dbReference type="AlphaFoldDB" id="A0A2S0KC92"/>
<dbReference type="PANTHER" id="PTHR30506">
    <property type="entry name" value="INNER MEMBRANE PROTEIN"/>
    <property type="match status" value="1"/>
</dbReference>
<evidence type="ECO:0000259" key="8">
    <source>
        <dbReference type="Pfam" id="PF03458"/>
    </source>
</evidence>
<evidence type="ECO:0000256" key="2">
    <source>
        <dbReference type="ARBA" id="ARBA00008193"/>
    </source>
</evidence>
<dbReference type="EMBL" id="CP027433">
    <property type="protein sequence ID" value="AVL99260.1"/>
    <property type="molecule type" value="Genomic_DNA"/>
</dbReference>
<keyword evidence="6 7" id="KW-0472">Membrane</keyword>
<keyword evidence="3" id="KW-1003">Cell membrane</keyword>
<evidence type="ECO:0000256" key="6">
    <source>
        <dbReference type="ARBA" id="ARBA00023136"/>
    </source>
</evidence>
<keyword evidence="5 7" id="KW-1133">Transmembrane helix</keyword>
<evidence type="ECO:0000256" key="4">
    <source>
        <dbReference type="ARBA" id="ARBA00022692"/>
    </source>
</evidence>
<evidence type="ECO:0000256" key="7">
    <source>
        <dbReference type="SAM" id="Phobius"/>
    </source>
</evidence>
<gene>
    <name evidence="9" type="ORF">C6V83_02045</name>
</gene>
<feature type="transmembrane region" description="Helical" evidence="7">
    <location>
        <begin position="157"/>
        <end position="177"/>
    </location>
</feature>
<reference evidence="9 10" key="1">
    <citation type="submission" date="2018-03" db="EMBL/GenBank/DDBJ databases">
        <title>Characteristics and genome of n-alkane degrading marine bacteria Gordonia iterans isolated from crude oil contaminated in Tae-an, South Korea.</title>
        <authorList>
            <person name="Lee S.-S."/>
            <person name="Kim H."/>
        </authorList>
    </citation>
    <scope>NUCLEOTIDE SEQUENCE [LARGE SCALE GENOMIC DNA]</scope>
    <source>
        <strain evidence="9 10">Co17</strain>
    </source>
</reference>
<feature type="domain" description="Glycine transporter" evidence="8">
    <location>
        <begin position="100"/>
        <end position="174"/>
    </location>
</feature>
<evidence type="ECO:0000313" key="9">
    <source>
        <dbReference type="EMBL" id="AVL99260.1"/>
    </source>
</evidence>
<organism evidence="9 10">
    <name type="scientific">Gordonia iterans</name>
    <dbReference type="NCBI Taxonomy" id="1004901"/>
    <lineage>
        <taxon>Bacteria</taxon>
        <taxon>Bacillati</taxon>
        <taxon>Actinomycetota</taxon>
        <taxon>Actinomycetes</taxon>
        <taxon>Mycobacteriales</taxon>
        <taxon>Gordoniaceae</taxon>
        <taxon>Gordonia</taxon>
    </lineage>
</organism>